<dbReference type="GO" id="GO:0016787">
    <property type="term" value="F:hydrolase activity"/>
    <property type="evidence" value="ECO:0007669"/>
    <property type="project" value="UniProtKB-KW"/>
</dbReference>
<evidence type="ECO:0000256" key="1">
    <source>
        <dbReference type="ARBA" id="ARBA00038310"/>
    </source>
</evidence>
<reference evidence="4" key="1">
    <citation type="submission" date="2016-04" db="EMBL/GenBank/DDBJ databases">
        <authorList>
            <person name="Lyu Z."/>
            <person name="Lyu W."/>
        </authorList>
    </citation>
    <scope>NUCLEOTIDE SEQUENCE [LARGE SCALE GENOMIC DNA]</scope>
    <source>
        <strain evidence="4">C44</strain>
    </source>
</reference>
<dbReference type="InterPro" id="IPR052350">
    <property type="entry name" value="Metallo-dep_Lactonases"/>
</dbReference>
<accession>A0A179T5T9</accession>
<proteinExistence type="inferred from homology"/>
<comment type="similarity">
    <text evidence="1">Belongs to the metallo-dependent hydrolases superfamily.</text>
</comment>
<dbReference type="Pfam" id="PF04909">
    <property type="entry name" value="Amidohydro_2"/>
    <property type="match status" value="1"/>
</dbReference>
<feature type="domain" description="Amidohydrolase-related" evidence="2">
    <location>
        <begin position="3"/>
        <end position="274"/>
    </location>
</feature>
<protein>
    <submittedName>
        <fullName evidence="3">Amidohydrolase</fullName>
    </submittedName>
</protein>
<keyword evidence="3" id="KW-0378">Hydrolase</keyword>
<dbReference type="InterPro" id="IPR006680">
    <property type="entry name" value="Amidohydro-rel"/>
</dbReference>
<dbReference type="OrthoDB" id="5450317at2"/>
<dbReference type="Gene3D" id="3.20.20.140">
    <property type="entry name" value="Metal-dependent hydrolases"/>
    <property type="match status" value="1"/>
</dbReference>
<dbReference type="STRING" id="152268.A6K24_02050"/>
<sequence>MKIDAHQHFWIYNENEYSWISEDMSELQRDFLPEDLEGLLQSLDFNGAIAVQARQTLEETSWLLKLAQKYDCIKGVVGWVDLCSPDVTEQLKHFTDNPYLKGIRHVIHDEVDDQFLLREDFQRGISELNDFDLTYDLLLFPVHIPYAIELVETFPKQQFVLDHIGKPDIKNKVISPWKEDLTKLAEHQNVYVKLSGMVTEANLKNWRKENFEAYLDVVFKAFGPNRIMIGSDWPVCTVSNRYETVMEIVLDYVKRFAPESENLILGENCAKFYSIK</sequence>
<comment type="caution">
    <text evidence="3">The sequence shown here is derived from an EMBL/GenBank/DDBJ whole genome shotgun (WGS) entry which is preliminary data.</text>
</comment>
<evidence type="ECO:0000313" key="3">
    <source>
        <dbReference type="EMBL" id="OAS89357.1"/>
    </source>
</evidence>
<dbReference type="AlphaFoldDB" id="A0A179T5T9"/>
<dbReference type="SUPFAM" id="SSF51556">
    <property type="entry name" value="Metallo-dependent hydrolases"/>
    <property type="match status" value="1"/>
</dbReference>
<evidence type="ECO:0000259" key="2">
    <source>
        <dbReference type="Pfam" id="PF04909"/>
    </source>
</evidence>
<dbReference type="PANTHER" id="PTHR43569:SF2">
    <property type="entry name" value="AMIDOHYDROLASE-RELATED DOMAIN-CONTAINING PROTEIN"/>
    <property type="match status" value="1"/>
</dbReference>
<name>A0A179T5T9_9BACI</name>
<dbReference type="InterPro" id="IPR032466">
    <property type="entry name" value="Metal_Hydrolase"/>
</dbReference>
<dbReference type="PANTHER" id="PTHR43569">
    <property type="entry name" value="AMIDOHYDROLASE"/>
    <property type="match status" value="1"/>
</dbReference>
<keyword evidence="4" id="KW-1185">Reference proteome</keyword>
<dbReference type="RefSeq" id="WP_066325053.1">
    <property type="nucleotide sequence ID" value="NZ_LWSG01000001.1"/>
</dbReference>
<organism evidence="3 4">
    <name type="scientific">Metabacillus litoralis</name>
    <dbReference type="NCBI Taxonomy" id="152268"/>
    <lineage>
        <taxon>Bacteria</taxon>
        <taxon>Bacillati</taxon>
        <taxon>Bacillota</taxon>
        <taxon>Bacilli</taxon>
        <taxon>Bacillales</taxon>
        <taxon>Bacillaceae</taxon>
        <taxon>Metabacillus</taxon>
    </lineage>
</organism>
<dbReference type="EMBL" id="LWSG01000001">
    <property type="protein sequence ID" value="OAS89357.1"/>
    <property type="molecule type" value="Genomic_DNA"/>
</dbReference>
<gene>
    <name evidence="3" type="ORF">A6K24_02050</name>
</gene>
<evidence type="ECO:0000313" key="4">
    <source>
        <dbReference type="Proteomes" id="UP000078534"/>
    </source>
</evidence>
<dbReference type="Proteomes" id="UP000078534">
    <property type="component" value="Unassembled WGS sequence"/>
</dbReference>